<evidence type="ECO:0000256" key="3">
    <source>
        <dbReference type="ARBA" id="ARBA00022475"/>
    </source>
</evidence>
<dbReference type="PRINTS" id="PR00953">
    <property type="entry name" value="TYPE3IMRPROT"/>
</dbReference>
<keyword evidence="6 7" id="KW-0472">Membrane</keyword>
<proteinExistence type="inferred from homology"/>
<dbReference type="Pfam" id="PF01311">
    <property type="entry name" value="Bac_export_1"/>
    <property type="match status" value="1"/>
</dbReference>
<evidence type="ECO:0000256" key="7">
    <source>
        <dbReference type="SAM" id="Phobius"/>
    </source>
</evidence>
<dbReference type="Proteomes" id="UP000034883">
    <property type="component" value="Chromosome"/>
</dbReference>
<evidence type="ECO:0000256" key="6">
    <source>
        <dbReference type="ARBA" id="ARBA00023136"/>
    </source>
</evidence>
<comment type="similarity">
    <text evidence="2">Belongs to the FliR/MopE/SpaR family.</text>
</comment>
<dbReference type="PANTHER" id="PTHR30065">
    <property type="entry name" value="FLAGELLAR BIOSYNTHETIC PROTEIN FLIR"/>
    <property type="match status" value="1"/>
</dbReference>
<reference evidence="8 9" key="1">
    <citation type="submission" date="2015-03" db="EMBL/GenBank/DDBJ databases">
        <title>Genome assembly of Sandaracinus amylolyticus DSM 53668.</title>
        <authorList>
            <person name="Sharma G."/>
            <person name="Subramanian S."/>
        </authorList>
    </citation>
    <scope>NUCLEOTIDE SEQUENCE [LARGE SCALE GENOMIC DNA]</scope>
    <source>
        <strain evidence="8 9">DSM 53668</strain>
    </source>
</reference>
<evidence type="ECO:0000313" key="9">
    <source>
        <dbReference type="Proteomes" id="UP000034883"/>
    </source>
</evidence>
<evidence type="ECO:0000313" key="8">
    <source>
        <dbReference type="EMBL" id="AKF07800.1"/>
    </source>
</evidence>
<dbReference type="InterPro" id="IPR002010">
    <property type="entry name" value="T3SS_IM_R"/>
</dbReference>
<keyword evidence="8" id="KW-0282">Flagellum</keyword>
<feature type="transmembrane region" description="Helical" evidence="7">
    <location>
        <begin position="218"/>
        <end position="240"/>
    </location>
</feature>
<evidence type="ECO:0000256" key="1">
    <source>
        <dbReference type="ARBA" id="ARBA00004651"/>
    </source>
</evidence>
<comment type="subcellular location">
    <subcellularLocation>
        <location evidence="1">Cell membrane</location>
        <topology evidence="1">Multi-pass membrane protein</topology>
    </subcellularLocation>
</comment>
<protein>
    <submittedName>
        <fullName evidence="8">Flagellar biosynthesis protein FliR</fullName>
    </submittedName>
</protein>
<keyword evidence="8" id="KW-0966">Cell projection</keyword>
<name>A0A0F6W581_9BACT</name>
<evidence type="ECO:0000256" key="5">
    <source>
        <dbReference type="ARBA" id="ARBA00022989"/>
    </source>
</evidence>
<feature type="transmembrane region" description="Helical" evidence="7">
    <location>
        <begin position="69"/>
        <end position="95"/>
    </location>
</feature>
<feature type="transmembrane region" description="Helical" evidence="7">
    <location>
        <begin position="12"/>
        <end position="32"/>
    </location>
</feature>
<keyword evidence="3" id="KW-1003">Cell membrane</keyword>
<dbReference type="GO" id="GO:0005886">
    <property type="term" value="C:plasma membrane"/>
    <property type="evidence" value="ECO:0007669"/>
    <property type="project" value="UniProtKB-SubCell"/>
</dbReference>
<dbReference type="PANTHER" id="PTHR30065:SF1">
    <property type="entry name" value="SURFACE PRESENTATION OF ANTIGENS PROTEIN SPAR"/>
    <property type="match status" value="1"/>
</dbReference>
<keyword evidence="4 7" id="KW-0812">Transmembrane</keyword>
<gene>
    <name evidence="8" type="ORF">DB32_004949</name>
</gene>
<dbReference type="STRING" id="927083.DB32_004949"/>
<dbReference type="EMBL" id="CP011125">
    <property type="protein sequence ID" value="AKF07800.1"/>
    <property type="molecule type" value="Genomic_DNA"/>
</dbReference>
<keyword evidence="8" id="KW-0969">Cilium</keyword>
<sequence>MMPELFDARVIGVAILVASRVAPLTVVVPWLALRDTPPALRAALLLVLTVALTPLGLSVAPALPESTFALAALALREGAIGLVFAIATAIPLIALDHAGRVIDAMRAPAMGSEITGAQGEATSPLGQLHLLLGTVIFLGLGGHRLVIAALGEGLVAVPPGAAIASVELAEVALGAARIVTHALTLAVALAAPAAIALIALEVLLGVASRLAPAVSAPIAFIPLRAAAGLAAVLLGLAVLVPHLPEPMRRAIDGAEILVRDLAP</sequence>
<evidence type="ECO:0000256" key="2">
    <source>
        <dbReference type="ARBA" id="ARBA00009772"/>
    </source>
</evidence>
<keyword evidence="9" id="KW-1185">Reference proteome</keyword>
<dbReference type="AlphaFoldDB" id="A0A0F6W581"/>
<feature type="transmembrane region" description="Helical" evidence="7">
    <location>
        <begin position="183"/>
        <end position="206"/>
    </location>
</feature>
<organism evidence="8 9">
    <name type="scientific">Sandaracinus amylolyticus</name>
    <dbReference type="NCBI Taxonomy" id="927083"/>
    <lineage>
        <taxon>Bacteria</taxon>
        <taxon>Pseudomonadati</taxon>
        <taxon>Myxococcota</taxon>
        <taxon>Polyangia</taxon>
        <taxon>Polyangiales</taxon>
        <taxon>Sandaracinaceae</taxon>
        <taxon>Sandaracinus</taxon>
    </lineage>
</organism>
<feature type="transmembrane region" description="Helical" evidence="7">
    <location>
        <begin position="44"/>
        <end position="63"/>
    </location>
</feature>
<keyword evidence="5 7" id="KW-1133">Transmembrane helix</keyword>
<dbReference type="GO" id="GO:0006605">
    <property type="term" value="P:protein targeting"/>
    <property type="evidence" value="ECO:0007669"/>
    <property type="project" value="InterPro"/>
</dbReference>
<accession>A0A0F6W581</accession>
<dbReference type="KEGG" id="samy:DB32_004949"/>
<evidence type="ECO:0000256" key="4">
    <source>
        <dbReference type="ARBA" id="ARBA00022692"/>
    </source>
</evidence>